<dbReference type="SUPFAM" id="SSF48498">
    <property type="entry name" value="Tetracyclin repressor-like, C-terminal domain"/>
    <property type="match status" value="1"/>
</dbReference>
<dbReference type="Gene3D" id="1.10.357.10">
    <property type="entry name" value="Tetracycline Repressor, domain 2"/>
    <property type="match status" value="1"/>
</dbReference>
<dbReference type="PANTHER" id="PTHR30055:SF234">
    <property type="entry name" value="HTH-TYPE TRANSCRIPTIONAL REGULATOR BETI"/>
    <property type="match status" value="1"/>
</dbReference>
<dbReference type="Proteomes" id="UP001645859">
    <property type="component" value="Unassembled WGS sequence"/>
</dbReference>
<dbReference type="InterPro" id="IPR036271">
    <property type="entry name" value="Tet_transcr_reg_TetR-rel_C_sf"/>
</dbReference>
<keyword evidence="1" id="KW-0678">Repressor</keyword>
<dbReference type="Pfam" id="PF00440">
    <property type="entry name" value="TetR_N"/>
    <property type="match status" value="1"/>
</dbReference>
<sequence length="198" mass="21422">MADSTRTRILEACARRIAADGIRGMRVSDVAKEAGVSVGLVYYHFSDREGLMSATLSFVHEASRERLPDRHPDSVAPDTDPVRATLLTDIADTAAVRDNSIVWNEIRAIAVFEEALRDSLAESTQQWQADLERDLAGAALRLPADRAAVLLTAIIEGVSGRWLTGQLSTAEARALVSDAWQLVQSGPGATDDAREPRA</sequence>
<dbReference type="RefSeq" id="WP_202344240.1">
    <property type="nucleotide sequence ID" value="NZ_BAAAPI010000013.1"/>
</dbReference>
<dbReference type="PANTHER" id="PTHR30055">
    <property type="entry name" value="HTH-TYPE TRANSCRIPTIONAL REGULATOR RUTR"/>
    <property type="match status" value="1"/>
</dbReference>
<comment type="caution">
    <text evidence="7">The sequence shown here is derived from an EMBL/GenBank/DDBJ whole genome shotgun (WGS) entry which is preliminary data.</text>
</comment>
<evidence type="ECO:0000256" key="1">
    <source>
        <dbReference type="ARBA" id="ARBA00022491"/>
    </source>
</evidence>
<dbReference type="EMBL" id="QYAC01000003">
    <property type="protein sequence ID" value="MBL3678971.1"/>
    <property type="molecule type" value="Genomic_DNA"/>
</dbReference>
<keyword evidence="8" id="KW-1185">Reference proteome</keyword>
<keyword evidence="2" id="KW-0805">Transcription regulation</keyword>
<gene>
    <name evidence="7" type="ORF">D3230_06625</name>
</gene>
<name>A0ABS1SEJ2_9MICO</name>
<evidence type="ECO:0000313" key="8">
    <source>
        <dbReference type="Proteomes" id="UP001645859"/>
    </source>
</evidence>
<feature type="domain" description="HTH tetR-type" evidence="6">
    <location>
        <begin position="3"/>
        <end position="63"/>
    </location>
</feature>
<reference evidence="7 8" key="1">
    <citation type="submission" date="2018-09" db="EMBL/GenBank/DDBJ databases">
        <title>Comparative genomics of Leucobacter spp.</title>
        <authorList>
            <person name="Reis A.C."/>
            <person name="Kolvenbach B.A."/>
            <person name="Corvini P.F.X."/>
            <person name="Nunes O.C."/>
        </authorList>
    </citation>
    <scope>NUCLEOTIDE SEQUENCE [LARGE SCALE GENOMIC DNA]</scope>
    <source>
        <strain evidence="7 8">TAN 31504</strain>
    </source>
</reference>
<evidence type="ECO:0000256" key="4">
    <source>
        <dbReference type="ARBA" id="ARBA00023163"/>
    </source>
</evidence>
<accession>A0ABS1SEJ2</accession>
<organism evidence="7 8">
    <name type="scientific">Leucobacter chromiireducens subsp. solipictus</name>
    <dbReference type="NCBI Taxonomy" id="398235"/>
    <lineage>
        <taxon>Bacteria</taxon>
        <taxon>Bacillati</taxon>
        <taxon>Actinomycetota</taxon>
        <taxon>Actinomycetes</taxon>
        <taxon>Micrococcales</taxon>
        <taxon>Microbacteriaceae</taxon>
        <taxon>Leucobacter</taxon>
    </lineage>
</organism>
<dbReference type="Pfam" id="PF13977">
    <property type="entry name" value="TetR_C_6"/>
    <property type="match status" value="1"/>
</dbReference>
<dbReference type="InterPro" id="IPR001647">
    <property type="entry name" value="HTH_TetR"/>
</dbReference>
<dbReference type="InterPro" id="IPR050109">
    <property type="entry name" value="HTH-type_TetR-like_transc_reg"/>
</dbReference>
<dbReference type="InterPro" id="IPR009057">
    <property type="entry name" value="Homeodomain-like_sf"/>
</dbReference>
<evidence type="ECO:0000259" key="6">
    <source>
        <dbReference type="PROSITE" id="PS50977"/>
    </source>
</evidence>
<dbReference type="PRINTS" id="PR00455">
    <property type="entry name" value="HTHTETR"/>
</dbReference>
<dbReference type="SUPFAM" id="SSF46689">
    <property type="entry name" value="Homeodomain-like"/>
    <property type="match status" value="1"/>
</dbReference>
<evidence type="ECO:0000256" key="5">
    <source>
        <dbReference type="PROSITE-ProRule" id="PRU00335"/>
    </source>
</evidence>
<evidence type="ECO:0000256" key="2">
    <source>
        <dbReference type="ARBA" id="ARBA00023015"/>
    </source>
</evidence>
<dbReference type="InterPro" id="IPR039538">
    <property type="entry name" value="BetI_C"/>
</dbReference>
<keyword evidence="4" id="KW-0804">Transcription</keyword>
<dbReference type="PROSITE" id="PS50977">
    <property type="entry name" value="HTH_TETR_2"/>
    <property type="match status" value="1"/>
</dbReference>
<evidence type="ECO:0000256" key="3">
    <source>
        <dbReference type="ARBA" id="ARBA00023125"/>
    </source>
</evidence>
<feature type="DNA-binding region" description="H-T-H motif" evidence="5">
    <location>
        <begin position="26"/>
        <end position="45"/>
    </location>
</feature>
<proteinExistence type="predicted"/>
<evidence type="ECO:0000313" key="7">
    <source>
        <dbReference type="EMBL" id="MBL3678971.1"/>
    </source>
</evidence>
<keyword evidence="3 5" id="KW-0238">DNA-binding</keyword>
<protein>
    <submittedName>
        <fullName evidence="7">TetR/AcrR family transcriptional regulator</fullName>
    </submittedName>
</protein>